<dbReference type="InterPro" id="IPR000014">
    <property type="entry name" value="PAS"/>
</dbReference>
<dbReference type="EMBL" id="QRZM01000008">
    <property type="protein sequence ID" value="RGV74039.1"/>
    <property type="molecule type" value="Genomic_DNA"/>
</dbReference>
<dbReference type="SMART" id="SM00387">
    <property type="entry name" value="HATPase_c"/>
    <property type="match status" value="1"/>
</dbReference>
<dbReference type="SUPFAM" id="SSF54427">
    <property type="entry name" value="NTF2-like"/>
    <property type="match status" value="1"/>
</dbReference>
<dbReference type="Pfam" id="PF00072">
    <property type="entry name" value="Response_reg"/>
    <property type="match status" value="1"/>
</dbReference>
<evidence type="ECO:0000256" key="8">
    <source>
        <dbReference type="ARBA" id="ARBA00023012"/>
    </source>
</evidence>
<dbReference type="InterPro" id="IPR011006">
    <property type="entry name" value="CheY-like_superfamily"/>
</dbReference>
<evidence type="ECO:0000256" key="11">
    <source>
        <dbReference type="SAM" id="Coils"/>
    </source>
</evidence>
<evidence type="ECO:0000313" key="13">
    <source>
        <dbReference type="Proteomes" id="UP000284543"/>
    </source>
</evidence>
<dbReference type="Gene3D" id="3.30.565.10">
    <property type="entry name" value="Histidine kinase-like ATPase, C-terminal domain"/>
    <property type="match status" value="1"/>
</dbReference>
<protein>
    <recommendedName>
        <fullName evidence="10">Circadian input-output histidine kinase CikA</fullName>
        <ecNumber evidence="3">2.7.13.3</ecNumber>
    </recommendedName>
    <alternativeName>
        <fullName evidence="4">Stage 0 sporulation protein A homolog</fullName>
    </alternativeName>
</protein>
<evidence type="ECO:0000256" key="6">
    <source>
        <dbReference type="ARBA" id="ARBA00022679"/>
    </source>
</evidence>
<dbReference type="SUPFAM" id="SSF52172">
    <property type="entry name" value="CheY-like"/>
    <property type="match status" value="1"/>
</dbReference>
<dbReference type="KEGG" id="cbol:CGC65_10090"/>
<evidence type="ECO:0000256" key="10">
    <source>
        <dbReference type="ARBA" id="ARBA00074306"/>
    </source>
</evidence>
<name>A0A412Z2A0_9FIRM</name>
<dbReference type="NCBIfam" id="TIGR00229">
    <property type="entry name" value="sensory_box"/>
    <property type="match status" value="2"/>
</dbReference>
<dbReference type="InterPro" id="IPR032710">
    <property type="entry name" value="NTF2-like_dom_sf"/>
</dbReference>
<accession>A0A412Z2A0</accession>
<evidence type="ECO:0000256" key="9">
    <source>
        <dbReference type="ARBA" id="ARBA00024867"/>
    </source>
</evidence>
<dbReference type="Pfam" id="PF02518">
    <property type="entry name" value="HATPase_c"/>
    <property type="match status" value="1"/>
</dbReference>
<dbReference type="PROSITE" id="PS50109">
    <property type="entry name" value="HIS_KIN"/>
    <property type="match status" value="1"/>
</dbReference>
<reference evidence="12 13" key="1">
    <citation type="submission" date="2018-08" db="EMBL/GenBank/DDBJ databases">
        <title>A genome reference for cultivated species of the human gut microbiota.</title>
        <authorList>
            <person name="Zou Y."/>
            <person name="Xue W."/>
            <person name="Luo G."/>
        </authorList>
    </citation>
    <scope>NUCLEOTIDE SEQUENCE [LARGE SCALE GENOMIC DNA]</scope>
    <source>
        <strain evidence="12 13">AF14-18</strain>
    </source>
</reference>
<dbReference type="PANTHER" id="PTHR43047">
    <property type="entry name" value="TWO-COMPONENT HISTIDINE PROTEIN KINASE"/>
    <property type="match status" value="1"/>
</dbReference>
<evidence type="ECO:0000256" key="7">
    <source>
        <dbReference type="ARBA" id="ARBA00022777"/>
    </source>
</evidence>
<evidence type="ECO:0000313" key="12">
    <source>
        <dbReference type="EMBL" id="RGV74039.1"/>
    </source>
</evidence>
<dbReference type="CDD" id="cd00130">
    <property type="entry name" value="PAS"/>
    <property type="match status" value="2"/>
</dbReference>
<evidence type="ECO:0000256" key="3">
    <source>
        <dbReference type="ARBA" id="ARBA00012438"/>
    </source>
</evidence>
<keyword evidence="7" id="KW-0418">Kinase</keyword>
<dbReference type="InterPro" id="IPR003594">
    <property type="entry name" value="HATPase_dom"/>
</dbReference>
<dbReference type="SMART" id="SM00448">
    <property type="entry name" value="REC"/>
    <property type="match status" value="1"/>
</dbReference>
<evidence type="ECO:0000256" key="4">
    <source>
        <dbReference type="ARBA" id="ARBA00018672"/>
    </source>
</evidence>
<keyword evidence="5" id="KW-0597">Phosphoprotein</keyword>
<dbReference type="CDD" id="cd16922">
    <property type="entry name" value="HATPase_EvgS-ArcB-TorS-like"/>
    <property type="match status" value="1"/>
</dbReference>
<dbReference type="InterPro" id="IPR036097">
    <property type="entry name" value="HisK_dim/P_sf"/>
</dbReference>
<dbReference type="InterPro" id="IPR036890">
    <property type="entry name" value="HATPase_C_sf"/>
</dbReference>
<dbReference type="GO" id="GO:0000155">
    <property type="term" value="F:phosphorelay sensor kinase activity"/>
    <property type="evidence" value="ECO:0007669"/>
    <property type="project" value="InterPro"/>
</dbReference>
<dbReference type="InterPro" id="IPR004358">
    <property type="entry name" value="Sig_transdc_His_kin-like_C"/>
</dbReference>
<dbReference type="Proteomes" id="UP000284543">
    <property type="component" value="Unassembled WGS sequence"/>
</dbReference>
<comment type="similarity">
    <text evidence="2">In the N-terminal section; belongs to the phytochrome family.</text>
</comment>
<dbReference type="InterPro" id="IPR035965">
    <property type="entry name" value="PAS-like_dom_sf"/>
</dbReference>
<feature type="coiled-coil region" evidence="11">
    <location>
        <begin position="158"/>
        <end position="185"/>
    </location>
</feature>
<evidence type="ECO:0000256" key="5">
    <source>
        <dbReference type="ARBA" id="ARBA00022553"/>
    </source>
</evidence>
<dbReference type="Pfam" id="PF00512">
    <property type="entry name" value="HisKA"/>
    <property type="match status" value="1"/>
</dbReference>
<proteinExistence type="inferred from homology"/>
<keyword evidence="11" id="KW-0175">Coiled coil</keyword>
<dbReference type="Pfam" id="PF13474">
    <property type="entry name" value="SnoaL_3"/>
    <property type="match status" value="1"/>
</dbReference>
<dbReference type="Gene3D" id="1.10.287.130">
    <property type="match status" value="1"/>
</dbReference>
<dbReference type="CDD" id="cd17546">
    <property type="entry name" value="REC_hyHK_CKI1_RcsC-like"/>
    <property type="match status" value="1"/>
</dbReference>
<comment type="function">
    <text evidence="9">May play the central regulatory role in sporulation. It may be an element of the effector pathway responsible for the activation of sporulation genes in response to nutritional stress. Spo0A may act in concert with spo0H (a sigma factor) to control the expression of some genes that are critical to the sporulation process.</text>
</comment>
<sequence>MGVKTESDTGQHQRLEDVKKLASRIMHMHYCEHDIEGITSCFSEQFSWMGAGEQEYLSGRKACADHFRKFRESIPDCNIWDEEYDVVCPMENVYVVMGRMWIATDPGTRMYLKVHQRVTFVFRDTEDGLTCSHIHCSNPYQEMLDGESFPEKIGRQSYEYVQERLNALEEETKQQNRQLEVIMSSIAGGLKISNDDETYSFAFVSKEAAALFGYTVEEFMEVTGGTAVGNVYPPDLPGALADCAEAFRDGNLTYSTRYRVRCKDGSLKWIIDSGKKAQDADGNWMVNSLYLDVTRSEEDAQRLREQTQLLTSIYDTVPCGIIRFVRDIEGGYRLVSINRAVLNLMGYKDMEEGLNDWHDGVLGAVLEEDRLILQEAYRKLREIGDRQDQEYRVRWKDGSIHWLEGTSMVVGVTPQGEDILQRTAVDITQRKILQEQLEREQEMYRVSMEVSSAVMFEYRMDEDVFISYEPKTGQGVLRNELRDYSRTLLKRQVVHPDDVPTVIDNICNGRSEVFEVRVSVPGGEPGTYIWHRVNSRLMMENGKPSRVVGALHNIHSMKSKLSENSERLYMSQSALQAINGVYMSIFYVNLPEDSYYAVRLPEVRGGAVLPRNGCYSTELCSYILSDVDQADRKRVMSICEREWLLGELAGGNEHIEVEFRHGFSPLWLRLEVHMVASKEGRPRTAIIALRNISAEKQRELEYYDEEKKAKHALEEAYDSLNRANQAKSDFLSRMSHDIRTPMNAIMGMTAIAQSNLNNRDKIEDCLSKISLSGSHLLDLINKVLDMSKIESGNVGLSEDAFCLEELVEEVSLIVKPDMDSKGQELSISLKEIDHHAVYGDAVRVKQILINLLSNAVKYTSDRGHIAVSLEEKLSSESGVGCFEFVVEDDGIGMAPEFLEKLFMPFERAEDSRVSQVQGTGLGLAITRNLVQMMNGTIRVESQLNRGTRFIATIYLKLAGEEDTGERSQNGNTPRTPASFPPGTCVLLAEDNELNREIVVELLSMFNITAVCAVNGREAVERFETDPPGTYALILMDIQMPVMDGYTAASAIRSLGKTGRRPDGTGIPIIALTANAFADDVYRAKQAGMDEHVTKPLEISRLLEIMHRYLDVPARNRTE</sequence>
<dbReference type="SUPFAM" id="SSF55785">
    <property type="entry name" value="PYP-like sensor domain (PAS domain)"/>
    <property type="match status" value="3"/>
</dbReference>
<comment type="caution">
    <text evidence="12">The sequence shown here is derived from an EMBL/GenBank/DDBJ whole genome shotgun (WGS) entry which is preliminary data.</text>
</comment>
<keyword evidence="6" id="KW-0808">Transferase</keyword>
<dbReference type="PROSITE" id="PS50113">
    <property type="entry name" value="PAC"/>
    <property type="match status" value="2"/>
</dbReference>
<dbReference type="InterPro" id="IPR037401">
    <property type="entry name" value="SnoaL-like"/>
</dbReference>
<gene>
    <name evidence="12" type="ORF">DWW02_18760</name>
</gene>
<comment type="catalytic activity">
    <reaction evidence="1">
        <text>ATP + protein L-histidine = ADP + protein N-phospho-L-histidine.</text>
        <dbReference type="EC" id="2.7.13.3"/>
    </reaction>
</comment>
<dbReference type="EC" id="2.7.13.3" evidence="3"/>
<dbReference type="AlphaFoldDB" id="A0A412Z2A0"/>
<dbReference type="InterPro" id="IPR013655">
    <property type="entry name" value="PAS_fold_3"/>
</dbReference>
<dbReference type="RefSeq" id="WP_002569509.1">
    <property type="nucleotide sequence ID" value="NZ_CABKUK010000008.1"/>
</dbReference>
<dbReference type="InterPro" id="IPR000700">
    <property type="entry name" value="PAS-assoc_C"/>
</dbReference>
<evidence type="ECO:0000256" key="1">
    <source>
        <dbReference type="ARBA" id="ARBA00000085"/>
    </source>
</evidence>
<organism evidence="12 13">
    <name type="scientific">Enterocloster bolteae</name>
    <dbReference type="NCBI Taxonomy" id="208479"/>
    <lineage>
        <taxon>Bacteria</taxon>
        <taxon>Bacillati</taxon>
        <taxon>Bacillota</taxon>
        <taxon>Clostridia</taxon>
        <taxon>Lachnospirales</taxon>
        <taxon>Lachnospiraceae</taxon>
        <taxon>Enterocloster</taxon>
    </lineage>
</organism>
<dbReference type="CDD" id="cd00082">
    <property type="entry name" value="HisKA"/>
    <property type="match status" value="1"/>
</dbReference>
<dbReference type="Gene3D" id="3.10.450.50">
    <property type="match status" value="1"/>
</dbReference>
<dbReference type="SUPFAM" id="SSF55874">
    <property type="entry name" value="ATPase domain of HSP90 chaperone/DNA topoisomerase II/histidine kinase"/>
    <property type="match status" value="1"/>
</dbReference>
<dbReference type="InterPro" id="IPR001789">
    <property type="entry name" value="Sig_transdc_resp-reg_receiver"/>
</dbReference>
<dbReference type="SMART" id="SM00388">
    <property type="entry name" value="HisKA"/>
    <property type="match status" value="1"/>
</dbReference>
<dbReference type="InterPro" id="IPR003661">
    <property type="entry name" value="HisK_dim/P_dom"/>
</dbReference>
<dbReference type="Gene3D" id="3.30.450.20">
    <property type="entry name" value="PAS domain"/>
    <property type="match status" value="3"/>
</dbReference>
<dbReference type="Pfam" id="PF08447">
    <property type="entry name" value="PAS_3"/>
    <property type="match status" value="2"/>
</dbReference>
<dbReference type="PANTHER" id="PTHR43047:SF64">
    <property type="entry name" value="HISTIDINE KINASE CONTAINING CHEY-HOMOLOGOUS RECEIVER DOMAIN AND PAS DOMAIN-RELATED"/>
    <property type="match status" value="1"/>
</dbReference>
<dbReference type="Gene3D" id="3.40.50.2300">
    <property type="match status" value="1"/>
</dbReference>
<dbReference type="PRINTS" id="PR00344">
    <property type="entry name" value="BCTRLSENSOR"/>
</dbReference>
<dbReference type="InterPro" id="IPR005467">
    <property type="entry name" value="His_kinase_dom"/>
</dbReference>
<dbReference type="PROSITE" id="PS50110">
    <property type="entry name" value="RESPONSE_REGULATORY"/>
    <property type="match status" value="1"/>
</dbReference>
<keyword evidence="8" id="KW-0902">Two-component regulatory system</keyword>
<dbReference type="FunFam" id="3.30.565.10:FF:000010">
    <property type="entry name" value="Sensor histidine kinase RcsC"/>
    <property type="match status" value="1"/>
</dbReference>
<evidence type="ECO:0000256" key="2">
    <source>
        <dbReference type="ARBA" id="ARBA00006402"/>
    </source>
</evidence>
<dbReference type="SUPFAM" id="SSF47384">
    <property type="entry name" value="Homodimeric domain of signal transducing histidine kinase"/>
    <property type="match status" value="1"/>
</dbReference>